<dbReference type="Pfam" id="PF11382">
    <property type="entry name" value="MctB"/>
    <property type="match status" value="1"/>
</dbReference>
<name>A0A9E7AL73_9ACTO</name>
<evidence type="ECO:0000313" key="1">
    <source>
        <dbReference type="EMBL" id="UQF79252.1"/>
    </source>
</evidence>
<sequence length="304" mass="30755">MIDFRYHLVSLIAVFMALAVGVVLGAGPLQGTLGSALSDQVTQLRADRNNLSRNLETTQKAVNDRDSYISASSKTLLAGSLSGQRVAVVSLPGANSDDVDATVSALTNAGATISARVSLTDAWVSKSRETFRSTYAAQFASYLPGTVKAASGNELLGQGLAVALTSPESQGSNLQDLLTASENPLIKVESKDGVAGRIVVVGPRSVDPKSVNSTEASAQNTNWLTALRGVSSVAPTVLEGAASSDTDLVSAARSAGTTLTTVDSVGSAPAAVTSALALANAKAATKAAYGFAANADGLMPGVAK</sequence>
<dbReference type="AlphaFoldDB" id="A0A9E7AL73"/>
<organism evidence="1 2">
    <name type="scientific">Actinomyces graevenitzii</name>
    <dbReference type="NCBI Taxonomy" id="55565"/>
    <lineage>
        <taxon>Bacteria</taxon>
        <taxon>Bacillati</taxon>
        <taxon>Actinomycetota</taxon>
        <taxon>Actinomycetes</taxon>
        <taxon>Actinomycetales</taxon>
        <taxon>Actinomycetaceae</taxon>
        <taxon>Actinomyces</taxon>
    </lineage>
</organism>
<dbReference type="InterPro" id="IPR021522">
    <property type="entry name" value="MctB"/>
</dbReference>
<dbReference type="GO" id="GO:0016020">
    <property type="term" value="C:membrane"/>
    <property type="evidence" value="ECO:0007669"/>
    <property type="project" value="InterPro"/>
</dbReference>
<reference evidence="1" key="1">
    <citation type="submission" date="2022-05" db="EMBL/GenBank/DDBJ databases">
        <title>Using nanopore sequencing to obtain complete genomes from saliva samples.</title>
        <authorList>
            <person name="Baker J.L."/>
        </authorList>
    </citation>
    <scope>NUCLEOTIDE SEQUENCE</scope>
    <source>
        <strain evidence="1">JCVI-JB-Ag32</strain>
    </source>
</reference>
<dbReference type="EMBL" id="CP097095">
    <property type="protein sequence ID" value="UQF79252.1"/>
    <property type="molecule type" value="Genomic_DNA"/>
</dbReference>
<accession>A0A9E7AL73</accession>
<evidence type="ECO:0000313" key="2">
    <source>
        <dbReference type="Proteomes" id="UP000830236"/>
    </source>
</evidence>
<gene>
    <name evidence="1" type="ORF">M3I41_06560</name>
</gene>
<dbReference type="Proteomes" id="UP000830236">
    <property type="component" value="Chromosome"/>
</dbReference>
<dbReference type="GO" id="GO:0055070">
    <property type="term" value="P:copper ion homeostasis"/>
    <property type="evidence" value="ECO:0007669"/>
    <property type="project" value="InterPro"/>
</dbReference>
<proteinExistence type="predicted"/>
<protein>
    <submittedName>
        <fullName evidence="1">Copper transporter</fullName>
    </submittedName>
</protein>
<dbReference type="KEGG" id="agh:M3I41_06560"/>